<accession>A0A6G0SW65</accession>
<dbReference type="Proteomes" id="UP000475862">
    <property type="component" value="Unassembled WGS sequence"/>
</dbReference>
<keyword evidence="3" id="KW-1185">Reference proteome</keyword>
<evidence type="ECO:0000313" key="2">
    <source>
        <dbReference type="EMBL" id="KAE9522398.1"/>
    </source>
</evidence>
<evidence type="ECO:0000256" key="1">
    <source>
        <dbReference type="SAM" id="MobiDB-lite"/>
    </source>
</evidence>
<gene>
    <name evidence="2" type="ORF">AGLY_017229</name>
</gene>
<sequence>MARASLPEFAGKKEEDPERFLLQAEATLEKTGIRIARWVTVLAPQLKAQAGTWWRTMRALNFPWKEFKFEFIEDLQSELLSTAQTKAKTLEGYVFYKYQLYRGLNLGLTEEAIHAHIEQLKSFNELHVLAHILDDSKAIVSDKAGESTSGPPKLKWLDRKKLSMLANPRCLIKGNDCLPGQDVECVVVMTTDKRHVQKGSRSRETPKRPTGPPGPGRPGSNRRKNKESSEESVCD</sequence>
<name>A0A6G0SW65_APHGL</name>
<proteinExistence type="predicted"/>
<evidence type="ECO:0000313" key="3">
    <source>
        <dbReference type="Proteomes" id="UP000475862"/>
    </source>
</evidence>
<reference evidence="2 3" key="1">
    <citation type="submission" date="2019-08" db="EMBL/GenBank/DDBJ databases">
        <title>The genome of the soybean aphid Biotype 1, its phylome, world population structure and adaptation to the North American continent.</title>
        <authorList>
            <person name="Giordano R."/>
            <person name="Donthu R.K."/>
            <person name="Hernandez A.G."/>
            <person name="Wright C.L."/>
            <person name="Zimin A.V."/>
        </authorList>
    </citation>
    <scope>NUCLEOTIDE SEQUENCE [LARGE SCALE GENOMIC DNA]</scope>
    <source>
        <tissue evidence="2">Whole aphids</tissue>
    </source>
</reference>
<dbReference type="AlphaFoldDB" id="A0A6G0SW65"/>
<dbReference type="OrthoDB" id="6623961at2759"/>
<protein>
    <submittedName>
        <fullName evidence="2">Uncharacterized protein</fullName>
    </submittedName>
</protein>
<comment type="caution">
    <text evidence="2">The sequence shown here is derived from an EMBL/GenBank/DDBJ whole genome shotgun (WGS) entry which is preliminary data.</text>
</comment>
<dbReference type="EMBL" id="VYZN01001262">
    <property type="protein sequence ID" value="KAE9522398.1"/>
    <property type="molecule type" value="Genomic_DNA"/>
</dbReference>
<organism evidence="2 3">
    <name type="scientific">Aphis glycines</name>
    <name type="common">Soybean aphid</name>
    <dbReference type="NCBI Taxonomy" id="307491"/>
    <lineage>
        <taxon>Eukaryota</taxon>
        <taxon>Metazoa</taxon>
        <taxon>Ecdysozoa</taxon>
        <taxon>Arthropoda</taxon>
        <taxon>Hexapoda</taxon>
        <taxon>Insecta</taxon>
        <taxon>Pterygota</taxon>
        <taxon>Neoptera</taxon>
        <taxon>Paraneoptera</taxon>
        <taxon>Hemiptera</taxon>
        <taxon>Sternorrhyncha</taxon>
        <taxon>Aphidomorpha</taxon>
        <taxon>Aphidoidea</taxon>
        <taxon>Aphididae</taxon>
        <taxon>Aphidini</taxon>
        <taxon>Aphis</taxon>
        <taxon>Aphis</taxon>
    </lineage>
</organism>
<feature type="region of interest" description="Disordered" evidence="1">
    <location>
        <begin position="194"/>
        <end position="235"/>
    </location>
</feature>